<dbReference type="EMBL" id="JAGFBS010000010">
    <property type="protein sequence ID" value="KAG6377004.1"/>
    <property type="molecule type" value="Genomic_DNA"/>
</dbReference>
<dbReference type="AlphaFoldDB" id="A0A8I2YPT4"/>
<evidence type="ECO:0000313" key="1">
    <source>
        <dbReference type="EMBL" id="KAG6377004.1"/>
    </source>
</evidence>
<dbReference type="OrthoDB" id="2745518at2759"/>
<name>A0A8I2YPT4_9AGAM</name>
<protein>
    <submittedName>
        <fullName evidence="1">Uncharacterized protein</fullName>
    </submittedName>
</protein>
<sequence>MVDSPSLPAFPLDSDLTDCLLTTLRDFESLQAFISSSKFIYSIFRCRQNSILGAVAHSQFGLALPQAMRLVKCLDRNHSSGLAHELQCEADFAQDFTITPAQARLLQNHAAIVRALEDIYSWREKDPRFKSSQLSAAESLRFQKSVYRFWLLAAMYGPGAVVDERLGDRGGNHLELKDSIVTKQITFLLSFGEVELLGIDEVHGFFLDLAEWALVKHTTSPTRARFSDRNDIFLVWSGPAVILDAFRGKWPSFRLVNSQWYGTWRAMTYAFFASEIGSITGGRVLSTIRQRFILDDHFLENVDCSRCEGLPSLSRADSLWSLCNWEYMILTITPSRLGSFLSFEKRRPLEMLMSFTEAIESIPYPQFIEEIFDVRSEGYKDWKKEDWLCTQCMTKMLSGNIQTWFDERATGAGASRDPSVSHVVPSG</sequence>
<gene>
    <name evidence="1" type="ORF">JVT61DRAFT_1047</name>
</gene>
<proteinExistence type="predicted"/>
<keyword evidence="2" id="KW-1185">Reference proteome</keyword>
<evidence type="ECO:0000313" key="2">
    <source>
        <dbReference type="Proteomes" id="UP000683000"/>
    </source>
</evidence>
<accession>A0A8I2YPT4</accession>
<dbReference type="Proteomes" id="UP000683000">
    <property type="component" value="Unassembled WGS sequence"/>
</dbReference>
<reference evidence="1" key="1">
    <citation type="submission" date="2021-03" db="EMBL/GenBank/DDBJ databases">
        <title>Evolutionary innovations through gain and loss of genes in the ectomycorrhizal Boletales.</title>
        <authorList>
            <person name="Wu G."/>
            <person name="Miyauchi S."/>
            <person name="Morin E."/>
            <person name="Yang Z.-L."/>
            <person name="Xu J."/>
            <person name="Martin F.M."/>
        </authorList>
    </citation>
    <scope>NUCLEOTIDE SEQUENCE</scope>
    <source>
        <strain evidence="1">BR01</strain>
    </source>
</reference>
<comment type="caution">
    <text evidence="1">The sequence shown here is derived from an EMBL/GenBank/DDBJ whole genome shotgun (WGS) entry which is preliminary data.</text>
</comment>
<organism evidence="1 2">
    <name type="scientific">Boletus reticuloceps</name>
    <dbReference type="NCBI Taxonomy" id="495285"/>
    <lineage>
        <taxon>Eukaryota</taxon>
        <taxon>Fungi</taxon>
        <taxon>Dikarya</taxon>
        <taxon>Basidiomycota</taxon>
        <taxon>Agaricomycotina</taxon>
        <taxon>Agaricomycetes</taxon>
        <taxon>Agaricomycetidae</taxon>
        <taxon>Boletales</taxon>
        <taxon>Boletineae</taxon>
        <taxon>Boletaceae</taxon>
        <taxon>Boletoideae</taxon>
        <taxon>Boletus</taxon>
    </lineage>
</organism>